<dbReference type="SUPFAM" id="SSF55874">
    <property type="entry name" value="ATPase domain of HSP90 chaperone/DNA topoisomerase II/histidine kinase"/>
    <property type="match status" value="1"/>
</dbReference>
<name>A0A1F6CS04_HANXR</name>
<dbReference type="EMBL" id="MFKF01000162">
    <property type="protein sequence ID" value="OGG51969.1"/>
    <property type="molecule type" value="Genomic_DNA"/>
</dbReference>
<evidence type="ECO:0000313" key="3">
    <source>
        <dbReference type="EMBL" id="OGG51969.1"/>
    </source>
</evidence>
<dbReference type="GO" id="GO:0004674">
    <property type="term" value="F:protein serine/threonine kinase activity"/>
    <property type="evidence" value="ECO:0007669"/>
    <property type="project" value="UniProtKB-KW"/>
</dbReference>
<dbReference type="PANTHER" id="PTHR35526">
    <property type="entry name" value="ANTI-SIGMA-F FACTOR RSBW-RELATED"/>
    <property type="match status" value="1"/>
</dbReference>
<comment type="caution">
    <text evidence="3">The sequence shown here is derived from an EMBL/GenBank/DDBJ whole genome shotgun (WGS) entry which is preliminary data.</text>
</comment>
<evidence type="ECO:0000256" key="1">
    <source>
        <dbReference type="ARBA" id="ARBA00022527"/>
    </source>
</evidence>
<evidence type="ECO:0000259" key="2">
    <source>
        <dbReference type="Pfam" id="PF13581"/>
    </source>
</evidence>
<keyword evidence="1" id="KW-0723">Serine/threonine-protein kinase</keyword>
<reference evidence="3 4" key="1">
    <citation type="journal article" date="2016" name="Nat. Commun.">
        <title>Thousands of microbial genomes shed light on interconnected biogeochemical processes in an aquifer system.</title>
        <authorList>
            <person name="Anantharaman K."/>
            <person name="Brown C.T."/>
            <person name="Hug L.A."/>
            <person name="Sharon I."/>
            <person name="Castelle C.J."/>
            <person name="Probst A.J."/>
            <person name="Thomas B.C."/>
            <person name="Singh A."/>
            <person name="Wilkins M.J."/>
            <person name="Karaoz U."/>
            <person name="Brodie E.L."/>
            <person name="Williams K.H."/>
            <person name="Hubbard S.S."/>
            <person name="Banfield J.F."/>
        </authorList>
    </citation>
    <scope>NUCLEOTIDE SEQUENCE [LARGE SCALE GENOMIC DNA]</scope>
    <source>
        <strain evidence="4">RIFCSPLOWO2_12_FULL_64_10</strain>
    </source>
</reference>
<dbReference type="InterPro" id="IPR003594">
    <property type="entry name" value="HATPase_dom"/>
</dbReference>
<protein>
    <recommendedName>
        <fullName evidence="2">Histidine kinase/HSP90-like ATPase domain-containing protein</fullName>
    </recommendedName>
</protein>
<dbReference type="CDD" id="cd16936">
    <property type="entry name" value="HATPase_RsbW-like"/>
    <property type="match status" value="1"/>
</dbReference>
<dbReference type="Proteomes" id="UP000178606">
    <property type="component" value="Unassembled WGS sequence"/>
</dbReference>
<accession>A0A1F6CS04</accession>
<dbReference type="PANTHER" id="PTHR35526:SF3">
    <property type="entry name" value="ANTI-SIGMA-F FACTOR RSBW"/>
    <property type="match status" value="1"/>
</dbReference>
<dbReference type="Gene3D" id="3.30.565.10">
    <property type="entry name" value="Histidine kinase-like ATPase, C-terminal domain"/>
    <property type="match status" value="1"/>
</dbReference>
<feature type="domain" description="Histidine kinase/HSP90-like ATPase" evidence="2">
    <location>
        <begin position="16"/>
        <end position="138"/>
    </location>
</feature>
<keyword evidence="1" id="KW-0808">Transferase</keyword>
<evidence type="ECO:0000313" key="4">
    <source>
        <dbReference type="Proteomes" id="UP000178606"/>
    </source>
</evidence>
<keyword evidence="1" id="KW-0418">Kinase</keyword>
<proteinExistence type="predicted"/>
<gene>
    <name evidence="3" type="ORF">A3F84_15235</name>
</gene>
<dbReference type="AlphaFoldDB" id="A0A1F6CS04"/>
<organism evidence="3 4">
    <name type="scientific">Handelsmanbacteria sp. (strain RIFCSPLOWO2_12_FULL_64_10)</name>
    <dbReference type="NCBI Taxonomy" id="1817868"/>
    <lineage>
        <taxon>Bacteria</taxon>
        <taxon>Candidatus Handelsmaniibacteriota</taxon>
    </lineage>
</organism>
<dbReference type="InterPro" id="IPR036890">
    <property type="entry name" value="HATPase_C_sf"/>
</dbReference>
<dbReference type="InterPro" id="IPR050267">
    <property type="entry name" value="Anti-sigma-factor_SerPK"/>
</dbReference>
<dbReference type="Pfam" id="PF13581">
    <property type="entry name" value="HATPase_c_2"/>
    <property type="match status" value="1"/>
</dbReference>
<sequence length="143" mass="15823">MPEKPRDIRKLTIPSSMQMVERAEEMTCEVLKRAGLSEEDEDCVCMAVMEAVINAIVHGNHQDPAKQVDLEFDVGEEAIAVIVRDQGDGFDPNALPDPRAPENLLKASGRGILMIRACMDEVEIRSSHGKGTEVRMVKRACHP</sequence>